<dbReference type="CDD" id="cd07381">
    <property type="entry name" value="MPP_CapA"/>
    <property type="match status" value="1"/>
</dbReference>
<feature type="transmembrane region" description="Helical" evidence="2">
    <location>
        <begin position="7"/>
        <end position="28"/>
    </location>
</feature>
<keyword evidence="2" id="KW-0472">Membrane</keyword>
<dbReference type="Pfam" id="PF09587">
    <property type="entry name" value="PGA_cap"/>
    <property type="match status" value="2"/>
</dbReference>
<dbReference type="PANTHER" id="PTHR33393:SF11">
    <property type="entry name" value="POLYGLUTAMINE SYNTHESIS ACCESSORY PROTEIN RV0574C-RELATED"/>
    <property type="match status" value="1"/>
</dbReference>
<dbReference type="InterPro" id="IPR052169">
    <property type="entry name" value="CW_Biosynth-Accessory"/>
</dbReference>
<sequence>MSYKKKIILFFFAVIVLVCVVLLFIQIIKKPEKGGEVNKTSTASYVSGVVPHHLLANSIIEGFFQALSKSKSIQEIVLLSPDHFNQASLYGNKPINDEVLVKEDHGITNILPYLKKYFPDAKIDSFLIPAKFSIEDSRVFTEKLNVSLPMDSFVLASVDFSHYLPQNIADFHDKKSIRVLLNFEGNKFSNIEVDCPQCLYVVRYFAKLRGKEGNFVIDHKNSQDFSVDKNLQSTTSYFSVLFGGGENFPLAGGDFGYQTLLFVGDMMFDRGIEYQMKKNSVFYPFEKIENVLRGIDYVVGNLEGPIVEHPIDYGKTSLTFNFDRNIIEGLKFAHFNILSLANNHTLNAGNIRLEETKSFLGQAEINYFGDPVGCDKKDIFSDDKFVFVGINQTYDFNCGKEKLLELVKNLKEKNLGKLLFVSIHWGIEYQAKASSFQKNLAHSLIDAGADLIVGHHPHVVQEIEKYKDKYIAYSLGNFIFDQNFSEETKEGSMLKVLVEDKKIVEVEPIKIKFTKTFQPEIVDD</sequence>
<evidence type="ECO:0000313" key="4">
    <source>
        <dbReference type="EMBL" id="PIU99145.1"/>
    </source>
</evidence>
<dbReference type="SUPFAM" id="SSF56300">
    <property type="entry name" value="Metallo-dependent phosphatases"/>
    <property type="match status" value="1"/>
</dbReference>
<dbReference type="AlphaFoldDB" id="A0A2M7B7Q7"/>
<dbReference type="Proteomes" id="UP000230131">
    <property type="component" value="Unassembled WGS sequence"/>
</dbReference>
<keyword evidence="2" id="KW-1133">Transmembrane helix</keyword>
<evidence type="ECO:0000313" key="5">
    <source>
        <dbReference type="Proteomes" id="UP000230131"/>
    </source>
</evidence>
<dbReference type="InterPro" id="IPR019079">
    <property type="entry name" value="Capsule_synth_CapA"/>
</dbReference>
<dbReference type="Gene3D" id="3.60.21.10">
    <property type="match status" value="1"/>
</dbReference>
<proteinExistence type="inferred from homology"/>
<dbReference type="InterPro" id="IPR029052">
    <property type="entry name" value="Metallo-depent_PP-like"/>
</dbReference>
<reference evidence="5" key="1">
    <citation type="submission" date="2017-09" db="EMBL/GenBank/DDBJ databases">
        <title>Depth-based differentiation of microbial function through sediment-hosted aquifers and enrichment of novel symbionts in the deep terrestrial subsurface.</title>
        <authorList>
            <person name="Probst A.J."/>
            <person name="Ladd B."/>
            <person name="Jarett J.K."/>
            <person name="Geller-Mcgrath D.E."/>
            <person name="Sieber C.M.K."/>
            <person name="Emerson J.B."/>
            <person name="Anantharaman K."/>
            <person name="Thomas B.C."/>
            <person name="Malmstrom R."/>
            <person name="Stieglmeier M."/>
            <person name="Klingl A."/>
            <person name="Woyke T."/>
            <person name="Ryan C.M."/>
            <person name="Banfield J.F."/>
        </authorList>
    </citation>
    <scope>NUCLEOTIDE SEQUENCE [LARGE SCALE GENOMIC DNA]</scope>
</reference>
<name>A0A2M7B7Q7_9BACT</name>
<protein>
    <submittedName>
        <fullName evidence="4">AmmeMemoRadiSam system protein B</fullName>
    </submittedName>
</protein>
<comment type="caution">
    <text evidence="4">The sequence shown here is derived from an EMBL/GenBank/DDBJ whole genome shotgun (WGS) entry which is preliminary data.</text>
</comment>
<organism evidence="4 5">
    <name type="scientific">Candidatus Wolfebacteria bacterium CG03_land_8_20_14_0_80_36_15</name>
    <dbReference type="NCBI Taxonomy" id="1975067"/>
    <lineage>
        <taxon>Bacteria</taxon>
        <taxon>Candidatus Wolfeibacteriota</taxon>
    </lineage>
</organism>
<dbReference type="SMART" id="SM00854">
    <property type="entry name" value="PGA_cap"/>
    <property type="match status" value="1"/>
</dbReference>
<dbReference type="PANTHER" id="PTHR33393">
    <property type="entry name" value="POLYGLUTAMINE SYNTHESIS ACCESSORY PROTEIN RV0574C-RELATED"/>
    <property type="match status" value="1"/>
</dbReference>
<evidence type="ECO:0000256" key="2">
    <source>
        <dbReference type="SAM" id="Phobius"/>
    </source>
</evidence>
<dbReference type="EMBL" id="PEVH01000043">
    <property type="protein sequence ID" value="PIU99145.1"/>
    <property type="molecule type" value="Genomic_DNA"/>
</dbReference>
<feature type="domain" description="Capsule synthesis protein CapA" evidence="3">
    <location>
        <begin position="259"/>
        <end position="482"/>
    </location>
</feature>
<gene>
    <name evidence="4" type="primary">amrB</name>
    <name evidence="4" type="ORF">COS59_01340</name>
</gene>
<dbReference type="Gene3D" id="3.40.830.10">
    <property type="entry name" value="LigB-like"/>
    <property type="match status" value="1"/>
</dbReference>
<evidence type="ECO:0000259" key="3">
    <source>
        <dbReference type="SMART" id="SM00854"/>
    </source>
</evidence>
<keyword evidence="2" id="KW-0812">Transmembrane</keyword>
<evidence type="ECO:0000256" key="1">
    <source>
        <dbReference type="ARBA" id="ARBA00005662"/>
    </source>
</evidence>
<comment type="similarity">
    <text evidence="1">Belongs to the CapA family.</text>
</comment>
<accession>A0A2M7B7Q7</accession>
<dbReference type="NCBIfam" id="TIGR04336">
    <property type="entry name" value="AmmeMemoSam_B"/>
    <property type="match status" value="1"/>
</dbReference>